<feature type="region of interest" description="Disordered" evidence="1">
    <location>
        <begin position="195"/>
        <end position="215"/>
    </location>
</feature>
<protein>
    <submittedName>
        <fullName evidence="2">Uncharacterized protein</fullName>
    </submittedName>
</protein>
<feature type="compositionally biased region" description="Basic and acidic residues" evidence="1">
    <location>
        <begin position="144"/>
        <end position="165"/>
    </location>
</feature>
<sequence length="399" mass="45524">MDVKSLTKEEFLKFLNCSHHSVSTKRERIVVSGPQNQKLTVLKQFGNYTASQVQLEECALNHQVLRVPLPKVNIERLPAKQVALKFKTFKTNKNRQKKRNVGLSRFGRKLKRKLRVATRASPRRPIQILQKNTKQAVTKPQVSNKDRNTKPEISNKDKNTKTEVSTKDKNIKFAVSTKDKNTKPLFNTRVNTRSKNNKPVVAPKNKNTKPTVSTEISTNNNYKTYQNAKKLNIIGNQTVTRSRPKQTLQQQMASMYKSLGQQAPPSPIKPQFIIKYVPSEPTYFLKMGVPKEKEDGLLKYPFESLVKDIKNMKLPSTTWKIKVVVKNNKIASIIFTNKCVLERTVSFDAVNPHYEIVIENKPAILLGSPNDVGGVEDIEILLNIIHTIDAKDCMIFYKD</sequence>
<gene>
    <name evidence="2" type="ORF">CEUTPL_LOCUS2900</name>
</gene>
<evidence type="ECO:0000313" key="2">
    <source>
        <dbReference type="EMBL" id="CAG9762216.1"/>
    </source>
</evidence>
<evidence type="ECO:0000313" key="3">
    <source>
        <dbReference type="Proteomes" id="UP001152799"/>
    </source>
</evidence>
<accession>A0A9N9MFQ1</accession>
<dbReference type="Proteomes" id="UP001152799">
    <property type="component" value="Chromosome 11"/>
</dbReference>
<feature type="compositionally biased region" description="Polar residues" evidence="1">
    <location>
        <begin position="129"/>
        <end position="143"/>
    </location>
</feature>
<keyword evidence="3" id="KW-1185">Reference proteome</keyword>
<name>A0A9N9MFQ1_9CUCU</name>
<feature type="region of interest" description="Disordered" evidence="1">
    <location>
        <begin position="112"/>
        <end position="165"/>
    </location>
</feature>
<feature type="compositionally biased region" description="Low complexity" evidence="1">
    <location>
        <begin position="197"/>
        <end position="210"/>
    </location>
</feature>
<dbReference type="OrthoDB" id="7791654at2759"/>
<organism evidence="2 3">
    <name type="scientific">Ceutorhynchus assimilis</name>
    <name type="common">cabbage seed weevil</name>
    <dbReference type="NCBI Taxonomy" id="467358"/>
    <lineage>
        <taxon>Eukaryota</taxon>
        <taxon>Metazoa</taxon>
        <taxon>Ecdysozoa</taxon>
        <taxon>Arthropoda</taxon>
        <taxon>Hexapoda</taxon>
        <taxon>Insecta</taxon>
        <taxon>Pterygota</taxon>
        <taxon>Neoptera</taxon>
        <taxon>Endopterygota</taxon>
        <taxon>Coleoptera</taxon>
        <taxon>Polyphaga</taxon>
        <taxon>Cucujiformia</taxon>
        <taxon>Curculionidae</taxon>
        <taxon>Ceutorhynchinae</taxon>
        <taxon>Ceutorhynchus</taxon>
    </lineage>
</organism>
<proteinExistence type="predicted"/>
<evidence type="ECO:0000256" key="1">
    <source>
        <dbReference type="SAM" id="MobiDB-lite"/>
    </source>
</evidence>
<dbReference type="EMBL" id="OU892287">
    <property type="protein sequence ID" value="CAG9762216.1"/>
    <property type="molecule type" value="Genomic_DNA"/>
</dbReference>
<reference evidence="2" key="1">
    <citation type="submission" date="2022-01" db="EMBL/GenBank/DDBJ databases">
        <authorList>
            <person name="King R."/>
        </authorList>
    </citation>
    <scope>NUCLEOTIDE SEQUENCE</scope>
</reference>
<dbReference type="AlphaFoldDB" id="A0A9N9MFQ1"/>